<dbReference type="GO" id="GO:0141148">
    <property type="term" value="F:enoyl-[acyl-carrier-protein] reductase (NADPH) activity"/>
    <property type="evidence" value="ECO:0007669"/>
    <property type="project" value="UniProtKB-EC"/>
</dbReference>
<evidence type="ECO:0000256" key="13">
    <source>
        <dbReference type="ARBA" id="ARBA00042123"/>
    </source>
</evidence>
<dbReference type="OrthoDB" id="7482721at2759"/>
<evidence type="ECO:0000256" key="7">
    <source>
        <dbReference type="ARBA" id="ARBA00023002"/>
    </source>
</evidence>
<evidence type="ECO:0000256" key="9">
    <source>
        <dbReference type="ARBA" id="ARBA00023128"/>
    </source>
</evidence>
<dbReference type="Pfam" id="PF08240">
    <property type="entry name" value="ADH_N"/>
    <property type="match status" value="1"/>
</dbReference>
<keyword evidence="4" id="KW-0276">Fatty acid metabolism</keyword>
<dbReference type="STRING" id="42156.A0A3P6SES9"/>
<dbReference type="InterPro" id="IPR013154">
    <property type="entry name" value="ADH-like_N"/>
</dbReference>
<feature type="domain" description="Enoyl reductase (ER)" evidence="15">
    <location>
        <begin position="53"/>
        <end position="369"/>
    </location>
</feature>
<keyword evidence="17" id="KW-1185">Reference proteome</keyword>
<accession>A0A3P6SES9</accession>
<comment type="subcellular location">
    <subcellularLocation>
        <location evidence="1">Mitochondrion</location>
    </subcellularLocation>
</comment>
<evidence type="ECO:0000259" key="15">
    <source>
        <dbReference type="SMART" id="SM00829"/>
    </source>
</evidence>
<dbReference type="CDD" id="cd08290">
    <property type="entry name" value="ETR"/>
    <property type="match status" value="1"/>
</dbReference>
<evidence type="ECO:0000256" key="2">
    <source>
        <dbReference type="ARBA" id="ARBA00010371"/>
    </source>
</evidence>
<evidence type="ECO:0000256" key="5">
    <source>
        <dbReference type="ARBA" id="ARBA00022857"/>
    </source>
</evidence>
<protein>
    <recommendedName>
        <fullName evidence="12">Enoyl-[acyl-carrier-protein] reductase, mitochondrial</fullName>
        <ecNumber evidence="11">1.3.1.104</ecNumber>
    </recommendedName>
    <alternativeName>
        <fullName evidence="13">2-enoyl thioester reductase</fullName>
    </alternativeName>
</protein>
<keyword evidence="9" id="KW-0496">Mitochondrion</keyword>
<dbReference type="InterPro" id="IPR013149">
    <property type="entry name" value="ADH-like_C"/>
</dbReference>
<evidence type="ECO:0000256" key="1">
    <source>
        <dbReference type="ARBA" id="ARBA00004173"/>
    </source>
</evidence>
<dbReference type="GO" id="GO:0005739">
    <property type="term" value="C:mitochondrion"/>
    <property type="evidence" value="ECO:0007669"/>
    <property type="project" value="UniProtKB-SubCell"/>
</dbReference>
<evidence type="ECO:0000256" key="14">
    <source>
        <dbReference type="ARBA" id="ARBA00048843"/>
    </source>
</evidence>
<gene>
    <name evidence="16" type="ORF">NLS_LOCUS1998</name>
</gene>
<evidence type="ECO:0000313" key="16">
    <source>
        <dbReference type="EMBL" id="VDK73106.1"/>
    </source>
</evidence>
<dbReference type="Gene3D" id="3.90.180.10">
    <property type="entry name" value="Medium-chain alcohol dehydrogenases, catalytic domain"/>
    <property type="match status" value="1"/>
</dbReference>
<name>A0A3P6SES9_LITSI</name>
<evidence type="ECO:0000256" key="10">
    <source>
        <dbReference type="ARBA" id="ARBA00023160"/>
    </source>
</evidence>
<evidence type="ECO:0000256" key="12">
    <source>
        <dbReference type="ARBA" id="ARBA00041058"/>
    </source>
</evidence>
<dbReference type="PANTHER" id="PTHR43981">
    <property type="entry name" value="ENOYL-[ACYL-CARRIER-PROTEIN] REDUCTASE, MITOCHONDRIAL"/>
    <property type="match status" value="1"/>
</dbReference>
<dbReference type="SUPFAM" id="SSF50129">
    <property type="entry name" value="GroES-like"/>
    <property type="match status" value="1"/>
</dbReference>
<keyword evidence="5" id="KW-0521">NADP</keyword>
<dbReference type="FunFam" id="3.90.180.10:FF:000010">
    <property type="entry name" value="Enoyl-[acyl-carrier-protein] reductase, mitochondrial"/>
    <property type="match status" value="1"/>
</dbReference>
<dbReference type="GO" id="GO:0006633">
    <property type="term" value="P:fatty acid biosynthetic process"/>
    <property type="evidence" value="ECO:0007669"/>
    <property type="project" value="UniProtKB-KW"/>
</dbReference>
<reference evidence="16 17" key="1">
    <citation type="submission" date="2018-08" db="EMBL/GenBank/DDBJ databases">
        <authorList>
            <person name="Laetsch R D."/>
            <person name="Stevens L."/>
            <person name="Kumar S."/>
            <person name="Blaxter L. M."/>
        </authorList>
    </citation>
    <scope>NUCLEOTIDE SEQUENCE [LARGE SCALE GENOMIC DNA]</scope>
</reference>
<dbReference type="EMBL" id="UYRX01000083">
    <property type="protein sequence ID" value="VDK73106.1"/>
    <property type="molecule type" value="Genomic_DNA"/>
</dbReference>
<evidence type="ECO:0000256" key="8">
    <source>
        <dbReference type="ARBA" id="ARBA00023098"/>
    </source>
</evidence>
<dbReference type="AlphaFoldDB" id="A0A3P6SES9"/>
<dbReference type="InterPro" id="IPR020843">
    <property type="entry name" value="ER"/>
</dbReference>
<keyword evidence="6" id="KW-0809">Transit peptide</keyword>
<evidence type="ECO:0000256" key="3">
    <source>
        <dbReference type="ARBA" id="ARBA00022516"/>
    </source>
</evidence>
<dbReference type="SUPFAM" id="SSF51735">
    <property type="entry name" value="NAD(P)-binding Rossmann-fold domains"/>
    <property type="match status" value="1"/>
</dbReference>
<keyword evidence="3" id="KW-0444">Lipid biosynthesis</keyword>
<dbReference type="PANTHER" id="PTHR43981:SF2">
    <property type="entry name" value="ENOYL-[ACYL-CARRIER-PROTEIN] REDUCTASE, MITOCHONDRIAL"/>
    <property type="match status" value="1"/>
</dbReference>
<evidence type="ECO:0000313" key="17">
    <source>
        <dbReference type="Proteomes" id="UP000277928"/>
    </source>
</evidence>
<dbReference type="Pfam" id="PF00107">
    <property type="entry name" value="ADH_zinc_N"/>
    <property type="match status" value="1"/>
</dbReference>
<dbReference type="InterPro" id="IPR011032">
    <property type="entry name" value="GroES-like_sf"/>
</dbReference>
<comment type="catalytic activity">
    <reaction evidence="14">
        <text>a 2,3-saturated acyl-[ACP] + NADP(+) = a (2E)-enoyl-[ACP] + NADPH + H(+)</text>
        <dbReference type="Rhea" id="RHEA:22564"/>
        <dbReference type="Rhea" id="RHEA-COMP:9925"/>
        <dbReference type="Rhea" id="RHEA-COMP:9926"/>
        <dbReference type="ChEBI" id="CHEBI:15378"/>
        <dbReference type="ChEBI" id="CHEBI:57783"/>
        <dbReference type="ChEBI" id="CHEBI:58349"/>
        <dbReference type="ChEBI" id="CHEBI:78784"/>
        <dbReference type="ChEBI" id="CHEBI:78785"/>
        <dbReference type="EC" id="1.3.1.104"/>
    </reaction>
</comment>
<keyword evidence="7" id="KW-0560">Oxidoreductase</keyword>
<evidence type="ECO:0000256" key="6">
    <source>
        <dbReference type="ARBA" id="ARBA00022946"/>
    </source>
</evidence>
<organism evidence="16 17">
    <name type="scientific">Litomosoides sigmodontis</name>
    <name type="common">Filarial nematode worm</name>
    <dbReference type="NCBI Taxonomy" id="42156"/>
    <lineage>
        <taxon>Eukaryota</taxon>
        <taxon>Metazoa</taxon>
        <taxon>Ecdysozoa</taxon>
        <taxon>Nematoda</taxon>
        <taxon>Chromadorea</taxon>
        <taxon>Rhabditida</taxon>
        <taxon>Spirurina</taxon>
        <taxon>Spiruromorpha</taxon>
        <taxon>Filarioidea</taxon>
        <taxon>Onchocercidae</taxon>
        <taxon>Litomosoides</taxon>
    </lineage>
</organism>
<dbReference type="Gene3D" id="3.40.50.720">
    <property type="entry name" value="NAD(P)-binding Rossmann-like Domain"/>
    <property type="match status" value="1"/>
</dbReference>
<comment type="similarity">
    <text evidence="2">Belongs to the zinc-containing alcohol dehydrogenase family. Quinone oxidoreductase subfamily.</text>
</comment>
<proteinExistence type="inferred from homology"/>
<dbReference type="InterPro" id="IPR036291">
    <property type="entry name" value="NAD(P)-bd_dom_sf"/>
</dbReference>
<sequence length="370" mass="40999">MDEKTEGNSSIRSTTFEINMFGSSMASLGARLFFKHSQRCLSSKQLMYEKYGHPPDVLNLVTKEVGEVGADEVRVRWLGAPINPADINQLQGVYPIRPPLPAVGGMEGFGEVEEVGSEVTTLRAGDWVVPGISAAGSWRTFGKHCERKLFKIANDLPFDSAATFQVNPPTAYRMLKDFVKLKAGDLVVQNGANSSVGRCVIQLCKLWNIRTVNVVRNRENLGALIRELKEIGADEVFTEEEMKKESKDRAKNAQLALNCVGGRSSLMLSTCLSSKGVMVTYGGMSKKPIEVPTGPFIFKDIKLVGFWISQWYATQGTEKDREAMFEELQDLIKHGKLCPPKTNKLKLEDWKTAVTNAMNSLGTKQLLVMQ</sequence>
<evidence type="ECO:0000256" key="11">
    <source>
        <dbReference type="ARBA" id="ARBA00038963"/>
    </source>
</evidence>
<keyword evidence="8" id="KW-0443">Lipid metabolism</keyword>
<dbReference type="EC" id="1.3.1.104" evidence="11"/>
<dbReference type="InterPro" id="IPR051034">
    <property type="entry name" value="Mito_Enoyl-ACP_Reductase"/>
</dbReference>
<evidence type="ECO:0000256" key="4">
    <source>
        <dbReference type="ARBA" id="ARBA00022832"/>
    </source>
</evidence>
<dbReference type="Proteomes" id="UP000277928">
    <property type="component" value="Unassembled WGS sequence"/>
</dbReference>
<dbReference type="OMA" id="WVAPLNG"/>
<dbReference type="FunFam" id="3.40.50.720:FF:000112">
    <property type="entry name" value="Enoyl-[acyl-carrier-protein] reductase 1, mitochondrial"/>
    <property type="match status" value="1"/>
</dbReference>
<dbReference type="SMART" id="SM00829">
    <property type="entry name" value="PKS_ER"/>
    <property type="match status" value="1"/>
</dbReference>
<keyword evidence="10" id="KW-0275">Fatty acid biosynthesis</keyword>